<feature type="transmembrane region" description="Helical" evidence="6">
    <location>
        <begin position="6"/>
        <end position="24"/>
    </location>
</feature>
<evidence type="ECO:0000256" key="6">
    <source>
        <dbReference type="SAM" id="Phobius"/>
    </source>
</evidence>
<feature type="transmembrane region" description="Helical" evidence="6">
    <location>
        <begin position="328"/>
        <end position="346"/>
    </location>
</feature>
<comment type="caution">
    <text evidence="7">The sequence shown here is derived from an EMBL/GenBank/DDBJ whole genome shotgun (WGS) entry which is preliminary data.</text>
</comment>
<feature type="transmembrane region" description="Helical" evidence="6">
    <location>
        <begin position="59"/>
        <end position="78"/>
    </location>
</feature>
<dbReference type="InterPro" id="IPR010651">
    <property type="entry name" value="Sugar_transport"/>
</dbReference>
<organism evidence="7 8">
    <name type="scientific">Necator americanus</name>
    <name type="common">Human hookworm</name>
    <dbReference type="NCBI Taxonomy" id="51031"/>
    <lineage>
        <taxon>Eukaryota</taxon>
        <taxon>Metazoa</taxon>
        <taxon>Ecdysozoa</taxon>
        <taxon>Nematoda</taxon>
        <taxon>Chromadorea</taxon>
        <taxon>Rhabditida</taxon>
        <taxon>Rhabditina</taxon>
        <taxon>Rhabditomorpha</taxon>
        <taxon>Strongyloidea</taxon>
        <taxon>Ancylostomatidae</taxon>
        <taxon>Bunostominae</taxon>
        <taxon>Necator</taxon>
    </lineage>
</organism>
<dbReference type="EMBL" id="JAVFWL010000005">
    <property type="protein sequence ID" value="KAK6755507.1"/>
    <property type="molecule type" value="Genomic_DNA"/>
</dbReference>
<sequence>MGLFIGLLACVVSSVFFGSMFVALKRCNAGDGIFAQWVTSMAILCVGYVVFWYQNFPGFYPLAMLGGLFWTVANSTAVPLINRIGLSTGILIWGSAKCLTGWVTGRFGVFGMKPNPPASDLLNYTGLTLVILGGFMFSLVNAKPNRTLALRLIQNEEEHISTEDTENESYVSNSSSCETSTAEEFSVRIGGRERAICLITAVCAGVLYGLNFVPVIYMIDNPDRYPNYPKDGLAYVLSHFFGIFVSATIIFIVYGIARKNQPYASPELVLPGFLAGLLWGVGQSAFFVANQHLSQAISFPIITGLPGCVASAWGIFYFREITGSRNMLMYSIALLSSVSGAVLVGLSKEIHM</sequence>
<name>A0ABR1DYJ1_NECAM</name>
<dbReference type="PANTHER" id="PTHR16119:SF15">
    <property type="entry name" value="TRANSMEMBRANE PROTEIN 144 HOMOLOG"/>
    <property type="match status" value="1"/>
</dbReference>
<dbReference type="PANTHER" id="PTHR16119">
    <property type="entry name" value="TRANSMEMBRANE PROTEIN 144"/>
    <property type="match status" value="1"/>
</dbReference>
<evidence type="ECO:0000313" key="7">
    <source>
        <dbReference type="EMBL" id="KAK6755507.1"/>
    </source>
</evidence>
<keyword evidence="8" id="KW-1185">Reference proteome</keyword>
<gene>
    <name evidence="7" type="primary">Necator_chrV.g18880</name>
    <name evidence="7" type="ORF">RB195_014089</name>
</gene>
<feature type="transmembrane region" description="Helical" evidence="6">
    <location>
        <begin position="121"/>
        <end position="142"/>
    </location>
</feature>
<evidence type="ECO:0000256" key="2">
    <source>
        <dbReference type="ARBA" id="ARBA00005731"/>
    </source>
</evidence>
<protein>
    <recommendedName>
        <fullName evidence="9">Transmembrane protein 144</fullName>
    </recommendedName>
</protein>
<accession>A0ABR1DYJ1</accession>
<keyword evidence="4 6" id="KW-1133">Transmembrane helix</keyword>
<comment type="subcellular location">
    <subcellularLocation>
        <location evidence="1">Membrane</location>
        <topology evidence="1">Multi-pass membrane protein</topology>
    </subcellularLocation>
</comment>
<evidence type="ECO:0008006" key="9">
    <source>
        <dbReference type="Google" id="ProtNLM"/>
    </source>
</evidence>
<feature type="transmembrane region" description="Helical" evidence="6">
    <location>
        <begin position="295"/>
        <end position="316"/>
    </location>
</feature>
<comment type="similarity">
    <text evidence="2">Belongs to the TMEM144 family.</text>
</comment>
<feature type="transmembrane region" description="Helical" evidence="6">
    <location>
        <begin position="33"/>
        <end position="53"/>
    </location>
</feature>
<keyword evidence="3 6" id="KW-0812">Transmembrane</keyword>
<proteinExistence type="inferred from homology"/>
<dbReference type="InterPro" id="IPR012435">
    <property type="entry name" value="TMEM144"/>
</dbReference>
<evidence type="ECO:0000256" key="4">
    <source>
        <dbReference type="ARBA" id="ARBA00022989"/>
    </source>
</evidence>
<feature type="transmembrane region" description="Helical" evidence="6">
    <location>
        <begin position="237"/>
        <end position="256"/>
    </location>
</feature>
<reference evidence="7 8" key="1">
    <citation type="submission" date="2023-08" db="EMBL/GenBank/DDBJ databases">
        <title>A Necator americanus chromosomal reference genome.</title>
        <authorList>
            <person name="Ilik V."/>
            <person name="Petrzelkova K.J."/>
            <person name="Pardy F."/>
            <person name="Fuh T."/>
            <person name="Niatou-Singa F.S."/>
            <person name="Gouil Q."/>
            <person name="Baker L."/>
            <person name="Ritchie M.E."/>
            <person name="Jex A.R."/>
            <person name="Gazzola D."/>
            <person name="Li H."/>
            <person name="Toshio Fujiwara R."/>
            <person name="Zhan B."/>
            <person name="Aroian R.V."/>
            <person name="Pafco B."/>
            <person name="Schwarz E.M."/>
        </authorList>
    </citation>
    <scope>NUCLEOTIDE SEQUENCE [LARGE SCALE GENOMIC DNA]</scope>
    <source>
        <strain evidence="7 8">Aroian</strain>
        <tissue evidence="7">Whole animal</tissue>
    </source>
</reference>
<evidence type="ECO:0000313" key="8">
    <source>
        <dbReference type="Proteomes" id="UP001303046"/>
    </source>
</evidence>
<evidence type="ECO:0000256" key="1">
    <source>
        <dbReference type="ARBA" id="ARBA00004141"/>
    </source>
</evidence>
<feature type="transmembrane region" description="Helical" evidence="6">
    <location>
        <begin position="195"/>
        <end position="217"/>
    </location>
</feature>
<keyword evidence="5 6" id="KW-0472">Membrane</keyword>
<dbReference type="Pfam" id="PF07857">
    <property type="entry name" value="TMEM144"/>
    <property type="match status" value="1"/>
</dbReference>
<feature type="transmembrane region" description="Helical" evidence="6">
    <location>
        <begin position="268"/>
        <end position="289"/>
    </location>
</feature>
<evidence type="ECO:0000256" key="5">
    <source>
        <dbReference type="ARBA" id="ARBA00023136"/>
    </source>
</evidence>
<dbReference type="Proteomes" id="UP001303046">
    <property type="component" value="Unassembled WGS sequence"/>
</dbReference>
<evidence type="ECO:0000256" key="3">
    <source>
        <dbReference type="ARBA" id="ARBA00022692"/>
    </source>
</evidence>